<dbReference type="InterPro" id="IPR001723">
    <property type="entry name" value="Nuclear_hrmn_rcpt"/>
</dbReference>
<dbReference type="GO" id="GO:0005813">
    <property type="term" value="C:centrosome"/>
    <property type="evidence" value="ECO:0007669"/>
    <property type="project" value="UniProtKB-SubCell"/>
</dbReference>
<dbReference type="PROSITE" id="PS51030">
    <property type="entry name" value="NUCLEAR_REC_DBD_2"/>
    <property type="match status" value="1"/>
</dbReference>
<dbReference type="PROSITE" id="PS51843">
    <property type="entry name" value="NR_LBD"/>
    <property type="match status" value="1"/>
</dbReference>
<comment type="subcellular location">
    <subcellularLocation>
        <location evidence="4">Cytoplasm</location>
        <location evidence="4">Cytoskeleton</location>
        <location evidence="4">Microtubule organizing center</location>
        <location evidence="4">Centrosome</location>
    </subcellularLocation>
    <subcellularLocation>
        <location evidence="3">Cytoplasm</location>
        <location evidence="3">Cytoskeleton</location>
        <location evidence="3">Spindle</location>
    </subcellularLocation>
    <subcellularLocation>
        <location evidence="2">Mitochondrion</location>
    </subcellularLocation>
    <subcellularLocation>
        <location evidence="1 24">Nucleus</location>
    </subcellularLocation>
</comment>
<keyword evidence="17 24" id="KW-0238">DNA-binding</keyword>
<dbReference type="Proteomes" id="UP000694429">
    <property type="component" value="Chromosome 2"/>
</dbReference>
<evidence type="ECO:0000313" key="28">
    <source>
        <dbReference type="Ensembl" id="ENSCAFP00030005167.1"/>
    </source>
</evidence>
<keyword evidence="9" id="KW-0754">Steroid-binding</keyword>
<keyword evidence="12 24" id="KW-0862">Zinc</keyword>
<keyword evidence="21" id="KW-0206">Cytoskeleton</keyword>
<feature type="region of interest" description="Disordered" evidence="25">
    <location>
        <begin position="396"/>
        <end position="415"/>
    </location>
</feature>
<feature type="compositionally biased region" description="Low complexity" evidence="25">
    <location>
        <begin position="46"/>
        <end position="57"/>
    </location>
</feature>
<keyword evidence="14" id="KW-0156">Chromatin regulator</keyword>
<protein>
    <recommendedName>
        <fullName evidence="6">Glucocorticoid receptor</fullName>
    </recommendedName>
    <alternativeName>
        <fullName evidence="23">Nuclear receptor subfamily 3 group C member 1</fullName>
    </alternativeName>
</protein>
<evidence type="ECO:0000256" key="10">
    <source>
        <dbReference type="ARBA" id="ARBA00022723"/>
    </source>
</evidence>
<name>A0A8C0QLU4_CANLF</name>
<evidence type="ECO:0000259" key="26">
    <source>
        <dbReference type="PROSITE" id="PS51030"/>
    </source>
</evidence>
<dbReference type="Ensembl" id="ENSCAFT00040012687.1">
    <property type="protein sequence ID" value="ENSCAFP00040011002.1"/>
    <property type="gene ID" value="ENSCAFG00040006783.1"/>
</dbReference>
<keyword evidence="7" id="KW-0963">Cytoplasm</keyword>
<dbReference type="GO" id="GO:0008270">
    <property type="term" value="F:zinc ion binding"/>
    <property type="evidence" value="ECO:0007669"/>
    <property type="project" value="UniProtKB-KW"/>
</dbReference>
<evidence type="ECO:0000256" key="11">
    <source>
        <dbReference type="ARBA" id="ARBA00022771"/>
    </source>
</evidence>
<evidence type="ECO:0000256" key="1">
    <source>
        <dbReference type="ARBA" id="ARBA00004123"/>
    </source>
</evidence>
<dbReference type="Pfam" id="PF00105">
    <property type="entry name" value="zf-C4"/>
    <property type="match status" value="1"/>
</dbReference>
<dbReference type="PRINTS" id="PR00398">
    <property type="entry name" value="STRDHORMONER"/>
</dbReference>
<evidence type="ECO:0000256" key="12">
    <source>
        <dbReference type="ARBA" id="ARBA00022833"/>
    </source>
</evidence>
<keyword evidence="13" id="KW-0832">Ubl conjugation</keyword>
<dbReference type="FunFam" id="1.10.565.10:FF:000004">
    <property type="entry name" value="Androgen receptor variant"/>
    <property type="match status" value="1"/>
</dbReference>
<keyword evidence="19 24" id="KW-0804">Transcription</keyword>
<evidence type="ECO:0000256" key="20">
    <source>
        <dbReference type="ARBA" id="ARBA00023170"/>
    </source>
</evidence>
<dbReference type="GO" id="GO:0004883">
    <property type="term" value="F:nuclear glucocorticoid receptor activity"/>
    <property type="evidence" value="ECO:0007669"/>
    <property type="project" value="InterPro"/>
</dbReference>
<keyword evidence="22 24" id="KW-0539">Nucleus</keyword>
<reference evidence="29" key="1">
    <citation type="submission" date="2018-10" db="EMBL/GenBank/DDBJ databases">
        <title>De novo assembly of a Great Dane genome.</title>
        <authorList>
            <person name="Kidd J.M."/>
            <person name="Pendleton A.L."/>
            <person name="Shen F."/>
            <person name="Emery S."/>
        </authorList>
    </citation>
    <scope>NUCLEOTIDE SEQUENCE [LARGE SCALE GENOMIC DNA]</scope>
    <source>
        <strain evidence="29">Great Dane</strain>
    </source>
</reference>
<dbReference type="PROSITE" id="PS00031">
    <property type="entry name" value="NUCLEAR_REC_DBD_1"/>
    <property type="match status" value="1"/>
</dbReference>
<proteinExistence type="inferred from homology"/>
<evidence type="ECO:0000256" key="2">
    <source>
        <dbReference type="ARBA" id="ARBA00004173"/>
    </source>
</evidence>
<evidence type="ECO:0000256" key="8">
    <source>
        <dbReference type="ARBA" id="ARBA00022553"/>
    </source>
</evidence>
<dbReference type="PRINTS" id="PR00047">
    <property type="entry name" value="STROIDFINGER"/>
</dbReference>
<dbReference type="CDD" id="cd07076">
    <property type="entry name" value="NR_LBD_GR"/>
    <property type="match status" value="1"/>
</dbReference>
<dbReference type="PRINTS" id="PR00528">
    <property type="entry name" value="GLCORTICOIDR"/>
</dbReference>
<evidence type="ECO:0000256" key="4">
    <source>
        <dbReference type="ARBA" id="ARBA00004300"/>
    </source>
</evidence>
<accession>A0A8C0QLU4</accession>
<keyword evidence="18" id="KW-0496">Mitochondrion</keyword>
<evidence type="ECO:0000313" key="29">
    <source>
        <dbReference type="Ensembl" id="ENSCAFP00040011002.1"/>
    </source>
</evidence>
<comment type="similarity">
    <text evidence="5">Belongs to the nuclear hormone receptor family. NR3 subfamily.</text>
</comment>
<feature type="domain" description="Nuclear receptor" evidence="26">
    <location>
        <begin position="421"/>
        <end position="452"/>
    </location>
</feature>
<organism evidence="29 30">
    <name type="scientific">Canis lupus familiaris</name>
    <name type="common">Dog</name>
    <name type="synonym">Canis familiaris</name>
    <dbReference type="NCBI Taxonomy" id="9615"/>
    <lineage>
        <taxon>Eukaryota</taxon>
        <taxon>Metazoa</taxon>
        <taxon>Chordata</taxon>
        <taxon>Craniata</taxon>
        <taxon>Vertebrata</taxon>
        <taxon>Euteleostomi</taxon>
        <taxon>Mammalia</taxon>
        <taxon>Eutheria</taxon>
        <taxon>Laurasiatheria</taxon>
        <taxon>Carnivora</taxon>
        <taxon>Caniformia</taxon>
        <taxon>Canidae</taxon>
        <taxon>Canis</taxon>
    </lineage>
</organism>
<dbReference type="SUPFAM" id="SSF57716">
    <property type="entry name" value="Glucocorticoid receptor-like (DNA-binding domain)"/>
    <property type="match status" value="1"/>
</dbReference>
<evidence type="ECO:0000256" key="9">
    <source>
        <dbReference type="ARBA" id="ARBA00022665"/>
    </source>
</evidence>
<evidence type="ECO:0000256" key="22">
    <source>
        <dbReference type="ARBA" id="ARBA00023242"/>
    </source>
</evidence>
<evidence type="ECO:0000256" key="24">
    <source>
        <dbReference type="RuleBase" id="RU004334"/>
    </source>
</evidence>
<feature type="domain" description="NR LBD" evidence="27">
    <location>
        <begin position="488"/>
        <end position="722"/>
    </location>
</feature>
<dbReference type="GO" id="GO:0043565">
    <property type="term" value="F:sequence-specific DNA binding"/>
    <property type="evidence" value="ECO:0007669"/>
    <property type="project" value="InterPro"/>
</dbReference>
<evidence type="ECO:0000256" key="23">
    <source>
        <dbReference type="ARBA" id="ARBA00031162"/>
    </source>
</evidence>
<dbReference type="SMART" id="SM00430">
    <property type="entry name" value="HOLI"/>
    <property type="match status" value="1"/>
</dbReference>
<dbReference type="Proteomes" id="UP000694542">
    <property type="component" value="Chromosome 2"/>
</dbReference>
<evidence type="ECO:0000256" key="5">
    <source>
        <dbReference type="ARBA" id="ARBA00005413"/>
    </source>
</evidence>
<evidence type="ECO:0000256" key="3">
    <source>
        <dbReference type="ARBA" id="ARBA00004186"/>
    </source>
</evidence>
<dbReference type="SUPFAM" id="SSF48508">
    <property type="entry name" value="Nuclear receptor ligand-binding domain"/>
    <property type="match status" value="1"/>
</dbReference>
<reference evidence="29" key="3">
    <citation type="submission" date="2025-05" db="UniProtKB">
        <authorList>
            <consortium name="Ensembl"/>
        </authorList>
    </citation>
    <scope>IDENTIFICATION</scope>
</reference>
<dbReference type="Pfam" id="PF02155">
    <property type="entry name" value="GCR"/>
    <property type="match status" value="1"/>
</dbReference>
<evidence type="ECO:0000256" key="21">
    <source>
        <dbReference type="ARBA" id="ARBA00023212"/>
    </source>
</evidence>
<dbReference type="InterPro" id="IPR000536">
    <property type="entry name" value="Nucl_hrmn_rcpt_lig-bd"/>
</dbReference>
<dbReference type="InterPro" id="IPR035500">
    <property type="entry name" value="NHR-like_dom_sf"/>
</dbReference>
<evidence type="ECO:0000256" key="17">
    <source>
        <dbReference type="ARBA" id="ARBA00023125"/>
    </source>
</evidence>
<dbReference type="PANTHER" id="PTHR48092">
    <property type="entry name" value="KNIRPS-RELATED PROTEIN-RELATED"/>
    <property type="match status" value="1"/>
</dbReference>
<feature type="compositionally biased region" description="Low complexity" evidence="25">
    <location>
        <begin position="404"/>
        <end position="415"/>
    </location>
</feature>
<dbReference type="GO" id="GO:0005634">
    <property type="term" value="C:nucleus"/>
    <property type="evidence" value="ECO:0007669"/>
    <property type="project" value="UniProtKB-SubCell"/>
</dbReference>
<keyword evidence="15 24" id="KW-0805">Transcription regulation</keyword>
<evidence type="ECO:0000256" key="6">
    <source>
        <dbReference type="ARBA" id="ARBA00015625"/>
    </source>
</evidence>
<dbReference type="Pfam" id="PF00104">
    <property type="entry name" value="Hormone_recep"/>
    <property type="match status" value="1"/>
</dbReference>
<dbReference type="InterPro" id="IPR001409">
    <property type="entry name" value="Glcrtcd_rcpt"/>
</dbReference>
<sequence>MDSKESLSPPSKEEISSSVLGRERGNVMDFYKTLRGGATVKVSASSPSLAAASQSDSKQQRLLVDFPKGSGSHAQQPDLSKAVSLSMGLYMGETETKVMGNDLGFPQQGQISLSSGETDFRLLEESIANLNRSTSVPENPKSSVSAVSAAPTEKEFAQTLSDVSSEQQHLKGQTGTNGGNVKLYTTDQSTFDVWRKKLQDLDFTSGSPEKEASESPWRSDLLIDENCLLSPLAGEDDPFLLEGNSNEDCKPLVLPDTKPKIKDNGDLILASPNSVPLPQVKTEKEDFIELCTPGVIKQEKLGPVYCQASFSGANIIGNKMSAISVHGVSTSGGQMYHYDMNTASLSQQQDQKPIFNVIPPIPVGSENWNRCQGSGDDNLASLGTLNFPGRSVFSNGYSSPGMRPDVSSPPSSSSAATGPPPKLCLVCSDEASGCHYGVLTCGSCKVFFKRAVEARKTKKKIKGIQQATPGASQETSENPANKTIVPATLPQLTPTLVSLLEVIEPEVLYAGYDSSVPDSTWRIMTTLNMLGGRQVIAAVKWAKAIPGFRNLHLDDQMTLLQYSWMFLMAFALGWRSYRQSSGSMLCFAPDLIINEQRMTLPCMYDQCKHMLFVSSELQRLQVSYEEYLCMKTLLLLSSVPKEGLKSQELFDEIRMTYIKELGKAIVKREGNSSQNWQRFYQLTKLLDSMHDVVENLLNFCFQTFLDKTMSIEFPEMLAEIITNQIPKYSSGNIKKLLFHQK</sequence>
<evidence type="ECO:0000256" key="19">
    <source>
        <dbReference type="ARBA" id="ARBA00023163"/>
    </source>
</evidence>
<keyword evidence="8" id="KW-0597">Phosphoprotein</keyword>
<dbReference type="Gene3D" id="3.30.50.10">
    <property type="entry name" value="Erythroid Transcription Factor GATA-1, subunit A"/>
    <property type="match status" value="1"/>
</dbReference>
<evidence type="ECO:0000256" key="13">
    <source>
        <dbReference type="ARBA" id="ARBA00022843"/>
    </source>
</evidence>
<keyword evidence="16" id="KW-0446">Lipid-binding</keyword>
<reference evidence="28" key="2">
    <citation type="submission" date="2019-03" db="EMBL/GenBank/DDBJ databases">
        <authorList>
            <person name="Warren W.C."/>
            <person name="Johnson G.S."/>
        </authorList>
    </citation>
    <scope>NUCLEOTIDE SEQUENCE [LARGE SCALE GENOMIC DNA]</scope>
    <source>
        <strain evidence="28">Basenji</strain>
    </source>
</reference>
<evidence type="ECO:0000256" key="18">
    <source>
        <dbReference type="ARBA" id="ARBA00023128"/>
    </source>
</evidence>
<dbReference type="Ensembl" id="ENSCAFT00030005822.1">
    <property type="protein sequence ID" value="ENSCAFP00030005167.1"/>
    <property type="gene ID" value="ENSCAFG00030003056.1"/>
</dbReference>
<evidence type="ECO:0000256" key="14">
    <source>
        <dbReference type="ARBA" id="ARBA00022853"/>
    </source>
</evidence>
<dbReference type="OrthoDB" id="5789523at2759"/>
<keyword evidence="10 24" id="KW-0479">Metal-binding</keyword>
<dbReference type="InterPro" id="IPR013088">
    <property type="entry name" value="Znf_NHR/GATA"/>
</dbReference>
<dbReference type="GO" id="GO:0005496">
    <property type="term" value="F:steroid binding"/>
    <property type="evidence" value="ECO:0007669"/>
    <property type="project" value="UniProtKB-KW"/>
</dbReference>
<feature type="region of interest" description="Disordered" evidence="25">
    <location>
        <begin position="459"/>
        <end position="480"/>
    </location>
</feature>
<dbReference type="GO" id="GO:0005739">
    <property type="term" value="C:mitochondrion"/>
    <property type="evidence" value="ECO:0007669"/>
    <property type="project" value="UniProtKB-SubCell"/>
</dbReference>
<dbReference type="GO" id="GO:0005819">
    <property type="term" value="C:spindle"/>
    <property type="evidence" value="ECO:0007669"/>
    <property type="project" value="UniProtKB-SubCell"/>
</dbReference>
<dbReference type="Gene3D" id="1.10.565.10">
    <property type="entry name" value="Retinoid X Receptor"/>
    <property type="match status" value="1"/>
</dbReference>
<evidence type="ECO:0000313" key="30">
    <source>
        <dbReference type="Proteomes" id="UP000694542"/>
    </source>
</evidence>
<evidence type="ECO:0000256" key="15">
    <source>
        <dbReference type="ARBA" id="ARBA00023015"/>
    </source>
</evidence>
<evidence type="ECO:0000256" key="7">
    <source>
        <dbReference type="ARBA" id="ARBA00022490"/>
    </source>
</evidence>
<keyword evidence="20 24" id="KW-0675">Receptor</keyword>
<dbReference type="InterPro" id="IPR050200">
    <property type="entry name" value="Nuclear_hormone_rcpt_NR3"/>
</dbReference>
<dbReference type="SMART" id="SM00399">
    <property type="entry name" value="ZnF_C4"/>
    <property type="match status" value="1"/>
</dbReference>
<feature type="compositionally biased region" description="Polar residues" evidence="25">
    <location>
        <begin position="465"/>
        <end position="480"/>
    </location>
</feature>
<evidence type="ECO:0000256" key="16">
    <source>
        <dbReference type="ARBA" id="ARBA00023121"/>
    </source>
</evidence>
<dbReference type="AlphaFoldDB" id="A0A8C0QLU4"/>
<feature type="region of interest" description="Disordered" evidence="25">
    <location>
        <begin position="46"/>
        <end position="79"/>
    </location>
</feature>
<dbReference type="InterPro" id="IPR001628">
    <property type="entry name" value="Znf_hrmn_rcpt"/>
</dbReference>
<gene>
    <name evidence="29" type="primary">NR3C1</name>
</gene>
<keyword evidence="11 24" id="KW-0863">Zinc-finger</keyword>
<evidence type="ECO:0000259" key="27">
    <source>
        <dbReference type="PROSITE" id="PS51843"/>
    </source>
</evidence>
<evidence type="ECO:0000256" key="25">
    <source>
        <dbReference type="SAM" id="MobiDB-lite"/>
    </source>
</evidence>
<feature type="region of interest" description="Disordered" evidence="25">
    <location>
        <begin position="1"/>
        <end position="20"/>
    </location>
</feature>
<dbReference type="GO" id="GO:0006325">
    <property type="term" value="P:chromatin organization"/>
    <property type="evidence" value="ECO:0007669"/>
    <property type="project" value="UniProtKB-KW"/>
</dbReference>